<dbReference type="InterPro" id="IPR014284">
    <property type="entry name" value="RNA_pol_sigma-70_dom"/>
</dbReference>
<dbReference type="Pfam" id="PF04542">
    <property type="entry name" value="Sigma70_r2"/>
    <property type="match status" value="1"/>
</dbReference>
<feature type="domain" description="RNA polymerase sigma-70 region 2" evidence="2">
    <location>
        <begin position="4"/>
        <end position="68"/>
    </location>
</feature>
<comment type="caution">
    <text evidence="4">The sequence shown here is derived from an EMBL/GenBank/DDBJ whole genome shotgun (WGS) entry which is preliminary data.</text>
</comment>
<dbReference type="PANTHER" id="PTHR30173:SF36">
    <property type="entry name" value="ECF RNA POLYMERASE SIGMA FACTOR SIGJ"/>
    <property type="match status" value="1"/>
</dbReference>
<organism evidence="4 5">
    <name type="scientific">Bacillus changyiensis</name>
    <dbReference type="NCBI Taxonomy" id="3004103"/>
    <lineage>
        <taxon>Bacteria</taxon>
        <taxon>Bacillati</taxon>
        <taxon>Bacillota</taxon>
        <taxon>Bacilli</taxon>
        <taxon>Bacillales</taxon>
        <taxon>Bacillaceae</taxon>
        <taxon>Bacillus</taxon>
    </lineage>
</organism>
<dbReference type="InterPro" id="IPR036388">
    <property type="entry name" value="WH-like_DNA-bd_sf"/>
</dbReference>
<dbReference type="RefSeq" id="WP_271338873.1">
    <property type="nucleotide sequence ID" value="NZ_JAQKAB010000001.1"/>
</dbReference>
<dbReference type="SUPFAM" id="SSF88946">
    <property type="entry name" value="Sigma2 domain of RNA polymerase sigma factors"/>
    <property type="match status" value="1"/>
</dbReference>
<dbReference type="InterPro" id="IPR014303">
    <property type="entry name" value="RNA_pol_sigma-70_ECF"/>
</dbReference>
<dbReference type="InterPro" id="IPR052704">
    <property type="entry name" value="ECF_Sigma-70_Domain"/>
</dbReference>
<proteinExistence type="predicted"/>
<dbReference type="NCBIfam" id="TIGR02957">
    <property type="entry name" value="SigX4"/>
    <property type="match status" value="1"/>
</dbReference>
<dbReference type="InterPro" id="IPR007627">
    <property type="entry name" value="RNA_pol_sigma70_r2"/>
</dbReference>
<dbReference type="NCBIfam" id="TIGR02937">
    <property type="entry name" value="sigma70-ECF"/>
    <property type="match status" value="1"/>
</dbReference>
<keyword evidence="5" id="KW-1185">Reference proteome</keyword>
<dbReference type="PANTHER" id="PTHR30173">
    <property type="entry name" value="SIGMA 19 FACTOR"/>
    <property type="match status" value="1"/>
</dbReference>
<evidence type="ECO:0000313" key="5">
    <source>
        <dbReference type="Proteomes" id="UP001211894"/>
    </source>
</evidence>
<dbReference type="InterPro" id="IPR013325">
    <property type="entry name" value="RNA_pol_sigma_r2"/>
</dbReference>
<sequence length="285" mass="33254">MEEYQKYWSLLYSIAYQMVGSLQDAEDIVQELFADLHEKNIRQVNHLQSYLTKSVTNRCINFLQSARKKREIYVGEWLPEPECKQIEQNPADSMIKDEMISYAFMVLMSRLNPIERAIFMFREVFNYSYKEISFILQKSDANCRKIYSRIKNKLKEEISLTADRIEEQRLAELFIHSTKTGDFAEFADRLAKEAVLYADGGGKVRSAINPIYGRNRIYAFFKGITSKGSLAGHFQLVNINGGRGVIIKRTNHPIYAICFAWDQKLDFIKHIYMISNPDKLKQIKI</sequence>
<gene>
    <name evidence="4" type="ORF">PJ311_00085</name>
</gene>
<dbReference type="InterPro" id="IPR013249">
    <property type="entry name" value="RNA_pol_sigma70_r4_t2"/>
</dbReference>
<dbReference type="SUPFAM" id="SSF54427">
    <property type="entry name" value="NTF2-like"/>
    <property type="match status" value="1"/>
</dbReference>
<evidence type="ECO:0000256" key="1">
    <source>
        <dbReference type="ARBA" id="ARBA00011344"/>
    </source>
</evidence>
<name>A0ABT4WY93_9BACI</name>
<evidence type="ECO:0000259" key="2">
    <source>
        <dbReference type="Pfam" id="PF04542"/>
    </source>
</evidence>
<dbReference type="Pfam" id="PF08281">
    <property type="entry name" value="Sigma70_r4_2"/>
    <property type="match status" value="1"/>
</dbReference>
<comment type="subunit">
    <text evidence="1">Interacts transiently with the RNA polymerase catalytic core formed by RpoA, RpoB, RpoC and RpoZ (2 alpha, 1 beta, 1 beta' and 1 omega subunit) to form the RNA polymerase holoenzyme that can initiate transcription.</text>
</comment>
<evidence type="ECO:0000313" key="4">
    <source>
        <dbReference type="EMBL" id="MDA7025005.1"/>
    </source>
</evidence>
<dbReference type="InterPro" id="IPR013324">
    <property type="entry name" value="RNA_pol_sigma_r3/r4-like"/>
</dbReference>
<dbReference type="EMBL" id="JAQKAB010000001">
    <property type="protein sequence ID" value="MDA7025005.1"/>
    <property type="molecule type" value="Genomic_DNA"/>
</dbReference>
<accession>A0ABT4WY93</accession>
<feature type="domain" description="RNA polymerase sigma factor 70 region 4 type 2" evidence="3">
    <location>
        <begin position="104"/>
        <end position="154"/>
    </location>
</feature>
<dbReference type="Gene3D" id="1.10.1740.10">
    <property type="match status" value="1"/>
</dbReference>
<dbReference type="Gene3D" id="1.10.10.10">
    <property type="entry name" value="Winged helix-like DNA-binding domain superfamily/Winged helix DNA-binding domain"/>
    <property type="match status" value="1"/>
</dbReference>
<dbReference type="Proteomes" id="UP001211894">
    <property type="component" value="Unassembled WGS sequence"/>
</dbReference>
<evidence type="ECO:0000259" key="3">
    <source>
        <dbReference type="Pfam" id="PF08281"/>
    </source>
</evidence>
<protein>
    <submittedName>
        <fullName evidence="4">RNA polymerase sigma-70 factor</fullName>
    </submittedName>
</protein>
<reference evidence="4 5" key="1">
    <citation type="submission" date="2023-01" db="EMBL/GenBank/DDBJ databases">
        <title>Bacillus changyiensis sp. nov., isolated from a coastal deposit.</title>
        <authorList>
            <person name="Xiao G."/>
            <person name="Lai Q."/>
            <person name="Hu Z."/>
            <person name="Shao Z."/>
        </authorList>
    </citation>
    <scope>NUCLEOTIDE SEQUENCE [LARGE SCALE GENOMIC DNA]</scope>
    <source>
        <strain evidence="4 5">CLL-7-23</strain>
    </source>
</reference>
<dbReference type="InterPro" id="IPR032710">
    <property type="entry name" value="NTF2-like_dom_sf"/>
</dbReference>
<dbReference type="SUPFAM" id="SSF88659">
    <property type="entry name" value="Sigma3 and sigma4 domains of RNA polymerase sigma factors"/>
    <property type="match status" value="1"/>
</dbReference>